<dbReference type="EMBL" id="BMKQ01000001">
    <property type="protein sequence ID" value="GGF44083.1"/>
    <property type="molecule type" value="Genomic_DNA"/>
</dbReference>
<evidence type="ECO:0000256" key="5">
    <source>
        <dbReference type="ARBA" id="ARBA00022989"/>
    </source>
</evidence>
<dbReference type="AlphaFoldDB" id="A0A917BJ05"/>
<feature type="transmembrane region" description="Helical" evidence="7">
    <location>
        <begin position="136"/>
        <end position="160"/>
    </location>
</feature>
<dbReference type="PANTHER" id="PTHR43163:SF3">
    <property type="entry name" value="PEPTIDE ABC TRANSPORTER PERMEASE PROTEIN"/>
    <property type="match status" value="1"/>
</dbReference>
<evidence type="ECO:0000256" key="1">
    <source>
        <dbReference type="ARBA" id="ARBA00004651"/>
    </source>
</evidence>
<organism evidence="9 10">
    <name type="scientific">Marmoricola endophyticus</name>
    <dbReference type="NCBI Taxonomy" id="2040280"/>
    <lineage>
        <taxon>Bacteria</taxon>
        <taxon>Bacillati</taxon>
        <taxon>Actinomycetota</taxon>
        <taxon>Actinomycetes</taxon>
        <taxon>Propionibacteriales</taxon>
        <taxon>Nocardioidaceae</taxon>
        <taxon>Marmoricola</taxon>
    </lineage>
</organism>
<dbReference type="GO" id="GO:0055085">
    <property type="term" value="P:transmembrane transport"/>
    <property type="evidence" value="ECO:0007669"/>
    <property type="project" value="InterPro"/>
</dbReference>
<keyword evidence="2 7" id="KW-0813">Transport</keyword>
<dbReference type="CDD" id="cd06261">
    <property type="entry name" value="TM_PBP2"/>
    <property type="match status" value="1"/>
</dbReference>
<feature type="domain" description="ABC transmembrane type-1" evidence="8">
    <location>
        <begin position="132"/>
        <end position="338"/>
    </location>
</feature>
<dbReference type="PROSITE" id="PS50928">
    <property type="entry name" value="ABC_TM1"/>
    <property type="match status" value="1"/>
</dbReference>
<keyword evidence="3" id="KW-1003">Cell membrane</keyword>
<dbReference type="RefSeq" id="WP_229660725.1">
    <property type="nucleotide sequence ID" value="NZ_BMKQ01000001.1"/>
</dbReference>
<evidence type="ECO:0000259" key="8">
    <source>
        <dbReference type="PROSITE" id="PS50928"/>
    </source>
</evidence>
<evidence type="ECO:0000256" key="7">
    <source>
        <dbReference type="RuleBase" id="RU363032"/>
    </source>
</evidence>
<evidence type="ECO:0000256" key="3">
    <source>
        <dbReference type="ARBA" id="ARBA00022475"/>
    </source>
</evidence>
<gene>
    <name evidence="9" type="ORF">GCM10011519_17380</name>
</gene>
<feature type="transmembrane region" description="Helical" evidence="7">
    <location>
        <begin position="274"/>
        <end position="299"/>
    </location>
</feature>
<feature type="transmembrane region" description="Helical" evidence="7">
    <location>
        <begin position="219"/>
        <end position="238"/>
    </location>
</feature>
<keyword evidence="10" id="KW-1185">Reference proteome</keyword>
<keyword evidence="5 7" id="KW-1133">Transmembrane helix</keyword>
<name>A0A917BJ05_9ACTN</name>
<dbReference type="SUPFAM" id="SSF161098">
    <property type="entry name" value="MetI-like"/>
    <property type="match status" value="1"/>
</dbReference>
<keyword evidence="6 7" id="KW-0472">Membrane</keyword>
<feature type="transmembrane region" description="Helical" evidence="7">
    <location>
        <begin position="45"/>
        <end position="66"/>
    </location>
</feature>
<comment type="subcellular location">
    <subcellularLocation>
        <location evidence="1 7">Cell membrane</location>
        <topology evidence="1 7">Multi-pass membrane protein</topology>
    </subcellularLocation>
</comment>
<keyword evidence="4 7" id="KW-0812">Transmembrane</keyword>
<proteinExistence type="inferred from homology"/>
<comment type="similarity">
    <text evidence="7">Belongs to the binding-protein-dependent transport system permease family.</text>
</comment>
<dbReference type="GO" id="GO:0005886">
    <property type="term" value="C:plasma membrane"/>
    <property type="evidence" value="ECO:0007669"/>
    <property type="project" value="UniProtKB-SubCell"/>
</dbReference>
<dbReference type="InterPro" id="IPR035906">
    <property type="entry name" value="MetI-like_sf"/>
</dbReference>
<feature type="transmembrane region" description="Helical" evidence="7">
    <location>
        <begin position="172"/>
        <end position="199"/>
    </location>
</feature>
<evidence type="ECO:0000256" key="6">
    <source>
        <dbReference type="ARBA" id="ARBA00023136"/>
    </source>
</evidence>
<dbReference type="InterPro" id="IPR000515">
    <property type="entry name" value="MetI-like"/>
</dbReference>
<evidence type="ECO:0000256" key="4">
    <source>
        <dbReference type="ARBA" id="ARBA00022692"/>
    </source>
</evidence>
<evidence type="ECO:0000256" key="2">
    <source>
        <dbReference type="ARBA" id="ARBA00022448"/>
    </source>
</evidence>
<reference evidence="9" key="1">
    <citation type="journal article" date="2014" name="Int. J. Syst. Evol. Microbiol.">
        <title>Complete genome sequence of Corynebacterium casei LMG S-19264T (=DSM 44701T), isolated from a smear-ripened cheese.</title>
        <authorList>
            <consortium name="US DOE Joint Genome Institute (JGI-PGF)"/>
            <person name="Walter F."/>
            <person name="Albersmeier A."/>
            <person name="Kalinowski J."/>
            <person name="Ruckert C."/>
        </authorList>
    </citation>
    <scope>NUCLEOTIDE SEQUENCE</scope>
    <source>
        <strain evidence="9">CGMCC 1.16067</strain>
    </source>
</reference>
<dbReference type="Gene3D" id="1.10.3720.10">
    <property type="entry name" value="MetI-like"/>
    <property type="match status" value="1"/>
</dbReference>
<reference evidence="9" key="2">
    <citation type="submission" date="2020-09" db="EMBL/GenBank/DDBJ databases">
        <authorList>
            <person name="Sun Q."/>
            <person name="Zhou Y."/>
        </authorList>
    </citation>
    <scope>NUCLEOTIDE SEQUENCE</scope>
    <source>
        <strain evidence="9">CGMCC 1.16067</strain>
    </source>
</reference>
<sequence length="355" mass="37542">MTSAQGLGGAEQIELPERADAPGAVAPPRGRFGALAWALWLARRLGLAVLTLWLVSILVFVATAALGDPVRAILGRDYAANQARVDQLNGLLNADQPLVQRYLNWLGGLLTGDLGTSLTGLRPVSELIGSSVVNTLGLVLVSAVVMIPVSFGVAMLSANYRRRRPDTVIQTILLGLAGLPEFVVGILLVALLSTSVFHLLPAVTISSPTGHPWDQPRAMVLPVLTLVLAVSPYVARIVRATLLEVLDSDYVELARLKGIPEGVVMRKHALLNAIVPGIQVIALQLAYLAGGIVVVESVFNYPGIGKQLVDAVNAHDVPLVQALSMIIAAVYVVVNLVADLLSILFTPRARTAISS</sequence>
<accession>A0A917BJ05</accession>
<protein>
    <submittedName>
        <fullName evidence="9">ABC transporter permease</fullName>
    </submittedName>
</protein>
<evidence type="ECO:0000313" key="10">
    <source>
        <dbReference type="Proteomes" id="UP000649179"/>
    </source>
</evidence>
<dbReference type="Proteomes" id="UP000649179">
    <property type="component" value="Unassembled WGS sequence"/>
</dbReference>
<feature type="transmembrane region" description="Helical" evidence="7">
    <location>
        <begin position="319"/>
        <end position="345"/>
    </location>
</feature>
<dbReference type="Pfam" id="PF00528">
    <property type="entry name" value="BPD_transp_1"/>
    <property type="match status" value="1"/>
</dbReference>
<comment type="caution">
    <text evidence="9">The sequence shown here is derived from an EMBL/GenBank/DDBJ whole genome shotgun (WGS) entry which is preliminary data.</text>
</comment>
<evidence type="ECO:0000313" key="9">
    <source>
        <dbReference type="EMBL" id="GGF44083.1"/>
    </source>
</evidence>
<dbReference type="PANTHER" id="PTHR43163">
    <property type="entry name" value="DIPEPTIDE TRANSPORT SYSTEM PERMEASE PROTEIN DPPB-RELATED"/>
    <property type="match status" value="1"/>
</dbReference>